<keyword evidence="3" id="KW-1185">Reference proteome</keyword>
<dbReference type="EMBL" id="JRPF02000002">
    <property type="protein sequence ID" value="TLD79143.1"/>
    <property type="molecule type" value="Genomic_DNA"/>
</dbReference>
<dbReference type="OrthoDB" id="5325773at2"/>
<reference evidence="4" key="3">
    <citation type="submission" date="2015-11" db="EMBL/GenBank/DDBJ databases">
        <authorList>
            <person name="Anvar S.Y."/>
        </authorList>
    </citation>
    <scope>NUCLEOTIDE SEQUENCE [LARGE SCALE GENOMIC DNA]</scope>
</reference>
<dbReference type="PATRIC" id="fig|76936.10.peg.1552"/>
<dbReference type="EMBL" id="LN907858">
    <property type="protein sequence ID" value="CUU40474.1"/>
    <property type="molecule type" value="Genomic_DNA"/>
</dbReference>
<reference evidence="2 3" key="1">
    <citation type="journal article" date="2014" name="Genome Announc.">
        <title>Draft genome sequences of eight enterohepatic helicobacter species isolated from both laboratory and wild rodents.</title>
        <authorList>
            <person name="Sheh A."/>
            <person name="Shen Z."/>
            <person name="Fox J.G."/>
        </authorList>
    </citation>
    <scope>NUCLEOTIDE SEQUENCE [LARGE SCALE GENOMIC DNA]</scope>
    <source>
        <strain evidence="2 3">MIT 98-6810</strain>
    </source>
</reference>
<accession>A0A099UHT5</accession>
<organism evidence="1 4">
    <name type="scientific">Helicobacter typhlonius</name>
    <dbReference type="NCBI Taxonomy" id="76936"/>
    <lineage>
        <taxon>Bacteria</taxon>
        <taxon>Pseudomonadati</taxon>
        <taxon>Campylobacterota</taxon>
        <taxon>Epsilonproteobacteria</taxon>
        <taxon>Campylobacterales</taxon>
        <taxon>Helicobacteraceae</taxon>
        <taxon>Helicobacter</taxon>
    </lineage>
</organism>
<name>A0A099UHT5_9HELI</name>
<dbReference type="Proteomes" id="UP000029925">
    <property type="component" value="Unassembled WGS sequence"/>
</dbReference>
<reference evidence="1" key="2">
    <citation type="submission" date="2015-11" db="EMBL/GenBank/DDBJ databases">
        <authorList>
            <person name="Zhang Y."/>
            <person name="Guo Z."/>
        </authorList>
    </citation>
    <scope>NUCLEOTIDE SEQUENCE</scope>
    <source>
        <strain evidence="1">1</strain>
    </source>
</reference>
<sequence>MKKLILLLCVLGNVCVAKDFAHNRTFSFGVYARTGAPMGAGLEFSFPLIKGEIVEWRNFISIEGFGLKLIDSKYDSAALLFNEKMVLSYLAGSNVVSAMGVTYFRPYLFISGGYALTGGKYNNFGEAPYYIEVSGGIGHEFISQNGHTFFFEFGGGSMFYSQALLNQRQTKQAITKVLLGYRKYF</sequence>
<evidence type="ECO:0008006" key="5">
    <source>
        <dbReference type="Google" id="ProtNLM"/>
    </source>
</evidence>
<evidence type="ECO:0000313" key="1">
    <source>
        <dbReference type="EMBL" id="CUU40474.1"/>
    </source>
</evidence>
<dbReference type="KEGG" id="hty:BN2458_PEG1591"/>
<evidence type="ECO:0000313" key="2">
    <source>
        <dbReference type="EMBL" id="TLD79143.1"/>
    </source>
</evidence>
<proteinExistence type="predicted"/>
<dbReference type="Proteomes" id="UP000064525">
    <property type="component" value="Chromosome I"/>
</dbReference>
<dbReference type="AlphaFoldDB" id="A0A099UHT5"/>
<protein>
    <recommendedName>
        <fullName evidence="5">Outer membrane protein beta-barrel domain-containing protein</fullName>
    </recommendedName>
</protein>
<dbReference type="RefSeq" id="WP_034342168.1">
    <property type="nucleotide sequence ID" value="NZ_CAMTKE010000003.1"/>
</dbReference>
<gene>
    <name evidence="1" type="ORF">BN2458_PEG1591</name>
    <name evidence="2" type="ORF">LS75_002255</name>
</gene>
<dbReference type="GeneID" id="78151753"/>
<evidence type="ECO:0000313" key="3">
    <source>
        <dbReference type="Proteomes" id="UP000029925"/>
    </source>
</evidence>
<evidence type="ECO:0000313" key="4">
    <source>
        <dbReference type="Proteomes" id="UP000064525"/>
    </source>
</evidence>
<dbReference type="STRING" id="76936.BN2458_PEG1591"/>